<dbReference type="GO" id="GO:0005576">
    <property type="term" value="C:extracellular region"/>
    <property type="evidence" value="ECO:0007669"/>
    <property type="project" value="InterPro"/>
</dbReference>
<name>A0A4Q8K437_9ARAC</name>
<comment type="function">
    <text evidence="1">Has antibacterial activity.</text>
</comment>
<evidence type="ECO:0000313" key="5">
    <source>
        <dbReference type="EMBL" id="SNX33762.1"/>
    </source>
</evidence>
<feature type="domain" description="WAP" evidence="4">
    <location>
        <begin position="24"/>
        <end position="73"/>
    </location>
</feature>
<dbReference type="GO" id="GO:0030414">
    <property type="term" value="F:peptidase inhibitor activity"/>
    <property type="evidence" value="ECO:0007669"/>
    <property type="project" value="InterPro"/>
</dbReference>
<dbReference type="InterPro" id="IPR036645">
    <property type="entry name" value="Elafin-like_sf"/>
</dbReference>
<evidence type="ECO:0000256" key="2">
    <source>
        <dbReference type="ARBA" id="ARBA00022729"/>
    </source>
</evidence>
<dbReference type="PROSITE" id="PS51390">
    <property type="entry name" value="WAP"/>
    <property type="match status" value="1"/>
</dbReference>
<dbReference type="AlphaFoldDB" id="A0A4Q8K437"/>
<sequence length="93" mass="10686">MARHWFMLLCVLVATQGSWQNEVGKYKDGFCPNPALILVKCDEQIDKCCYDSQCPDVEKCCFSFCGYFCTKPFAEYNGNLESLPTCEYSPERK</sequence>
<feature type="chain" id="PRO_5021018294" evidence="3">
    <location>
        <begin position="21"/>
        <end position="93"/>
    </location>
</feature>
<accession>A0A4Q8K437</accession>
<keyword evidence="2 3" id="KW-0732">Signal</keyword>
<dbReference type="SUPFAM" id="SSF57256">
    <property type="entry name" value="Elafin-like"/>
    <property type="match status" value="1"/>
</dbReference>
<feature type="signal peptide" evidence="3">
    <location>
        <begin position="1"/>
        <end position="20"/>
    </location>
</feature>
<protein>
    <submittedName>
        <fullName evidence="5">U60-Liphistoxin-Lsp1b_1</fullName>
    </submittedName>
</protein>
<organism evidence="5">
    <name type="scientific">Liphistius sp. SGP-2016</name>
    <dbReference type="NCBI Taxonomy" id="1905180"/>
    <lineage>
        <taxon>Eukaryota</taxon>
        <taxon>Metazoa</taxon>
        <taxon>Ecdysozoa</taxon>
        <taxon>Arthropoda</taxon>
        <taxon>Chelicerata</taxon>
        <taxon>Arachnida</taxon>
        <taxon>Araneae</taxon>
        <taxon>Mesothelae</taxon>
        <taxon>Liphistiidae</taxon>
        <taxon>Liphistius</taxon>
    </lineage>
</organism>
<dbReference type="EMBL" id="HAHL01000112">
    <property type="protein sequence ID" value="SNX33762.1"/>
    <property type="molecule type" value="Transcribed_RNA"/>
</dbReference>
<dbReference type="Gene3D" id="4.10.75.10">
    <property type="entry name" value="Elafin-like"/>
    <property type="match status" value="1"/>
</dbReference>
<reference evidence="5" key="1">
    <citation type="submission" date="2017-05" db="EMBL/GenBank/DDBJ databases">
        <authorList>
            <person name="QRISCLOUD D."/>
        </authorList>
    </citation>
    <scope>NUCLEOTIDE SEQUENCE</scope>
</reference>
<dbReference type="PRINTS" id="PR00003">
    <property type="entry name" value="4DISULPHCORE"/>
</dbReference>
<dbReference type="SMART" id="SM00217">
    <property type="entry name" value="WAP"/>
    <property type="match status" value="1"/>
</dbReference>
<reference evidence="5" key="2">
    <citation type="submission" date="2019-05" db="EMBL/GenBank/DDBJ databases">
        <title>Unravelling the molecular evolution of spider venoms.</title>
        <authorList>
            <person name="Pineda S."/>
        </authorList>
    </citation>
    <scope>NUCLEOTIDE SEQUENCE</scope>
</reference>
<evidence type="ECO:0000256" key="1">
    <source>
        <dbReference type="ARBA" id="ARBA00002878"/>
    </source>
</evidence>
<evidence type="ECO:0000256" key="3">
    <source>
        <dbReference type="SAM" id="SignalP"/>
    </source>
</evidence>
<evidence type="ECO:0000259" key="4">
    <source>
        <dbReference type="PROSITE" id="PS51390"/>
    </source>
</evidence>
<dbReference type="Pfam" id="PF00095">
    <property type="entry name" value="WAP"/>
    <property type="match status" value="1"/>
</dbReference>
<dbReference type="InterPro" id="IPR008197">
    <property type="entry name" value="WAP_dom"/>
</dbReference>
<proteinExistence type="predicted"/>